<sequence>MSERRLSSRAVKIGAVGAISAALATWGFVACSPGEDSRADCVTGPDANGEYTLVDEDECEDGVYSSNHHAFWYYNAHHRTGNRISGGTTLKPKSGGIKTSSGTTIRKGGFGSSGSSGGS</sequence>
<dbReference type="EMBL" id="BAAAUV010000027">
    <property type="protein sequence ID" value="GAA3234659.1"/>
    <property type="molecule type" value="Genomic_DNA"/>
</dbReference>
<proteinExistence type="predicted"/>
<keyword evidence="3" id="KW-1185">Reference proteome</keyword>
<evidence type="ECO:0000313" key="3">
    <source>
        <dbReference type="Proteomes" id="UP001501237"/>
    </source>
</evidence>
<dbReference type="PROSITE" id="PS51257">
    <property type="entry name" value="PROKAR_LIPOPROTEIN"/>
    <property type="match status" value="1"/>
</dbReference>
<dbReference type="RefSeq" id="WP_344836642.1">
    <property type="nucleotide sequence ID" value="NZ_BAAAUV010000027.1"/>
</dbReference>
<organism evidence="2 3">
    <name type="scientific">Actinocorallia longicatena</name>
    <dbReference type="NCBI Taxonomy" id="111803"/>
    <lineage>
        <taxon>Bacteria</taxon>
        <taxon>Bacillati</taxon>
        <taxon>Actinomycetota</taxon>
        <taxon>Actinomycetes</taxon>
        <taxon>Streptosporangiales</taxon>
        <taxon>Thermomonosporaceae</taxon>
        <taxon>Actinocorallia</taxon>
    </lineage>
</organism>
<evidence type="ECO:0000256" key="1">
    <source>
        <dbReference type="SAM" id="MobiDB-lite"/>
    </source>
</evidence>
<feature type="region of interest" description="Disordered" evidence="1">
    <location>
        <begin position="83"/>
        <end position="119"/>
    </location>
</feature>
<feature type="compositionally biased region" description="Gly residues" evidence="1">
    <location>
        <begin position="108"/>
        <end position="119"/>
    </location>
</feature>
<reference evidence="3" key="1">
    <citation type="journal article" date="2019" name="Int. J. Syst. Evol. Microbiol.">
        <title>The Global Catalogue of Microorganisms (GCM) 10K type strain sequencing project: providing services to taxonomists for standard genome sequencing and annotation.</title>
        <authorList>
            <consortium name="The Broad Institute Genomics Platform"/>
            <consortium name="The Broad Institute Genome Sequencing Center for Infectious Disease"/>
            <person name="Wu L."/>
            <person name="Ma J."/>
        </authorList>
    </citation>
    <scope>NUCLEOTIDE SEQUENCE [LARGE SCALE GENOMIC DNA]</scope>
    <source>
        <strain evidence="3">JCM 9377</strain>
    </source>
</reference>
<evidence type="ECO:0000313" key="2">
    <source>
        <dbReference type="EMBL" id="GAA3234659.1"/>
    </source>
</evidence>
<comment type="caution">
    <text evidence="2">The sequence shown here is derived from an EMBL/GenBank/DDBJ whole genome shotgun (WGS) entry which is preliminary data.</text>
</comment>
<accession>A0ABP6QKG7</accession>
<name>A0ABP6QKG7_9ACTN</name>
<protein>
    <recommendedName>
        <fullName evidence="4">Lipoprotein</fullName>
    </recommendedName>
</protein>
<evidence type="ECO:0008006" key="4">
    <source>
        <dbReference type="Google" id="ProtNLM"/>
    </source>
</evidence>
<dbReference type="Proteomes" id="UP001501237">
    <property type="component" value="Unassembled WGS sequence"/>
</dbReference>
<gene>
    <name evidence="2" type="ORF">GCM10010468_67940</name>
</gene>